<dbReference type="SUPFAM" id="SSF55486">
    <property type="entry name" value="Metalloproteases ('zincins'), catalytic domain"/>
    <property type="match status" value="1"/>
</dbReference>
<dbReference type="EMBL" id="JBJKFK010000349">
    <property type="protein sequence ID" value="KAL3317662.1"/>
    <property type="molecule type" value="Genomic_DNA"/>
</dbReference>
<evidence type="ECO:0000313" key="1">
    <source>
        <dbReference type="EMBL" id="KAL3317662.1"/>
    </source>
</evidence>
<dbReference type="InterPro" id="IPR024079">
    <property type="entry name" value="MetalloPept_cat_dom_sf"/>
</dbReference>
<name>A0ABD2QEK2_9PLAT</name>
<dbReference type="Gene3D" id="3.40.390.10">
    <property type="entry name" value="Collagenase (Catalytic Domain)"/>
    <property type="match status" value="1"/>
</dbReference>
<organism evidence="1 2">
    <name type="scientific">Cichlidogyrus casuarinus</name>
    <dbReference type="NCBI Taxonomy" id="1844966"/>
    <lineage>
        <taxon>Eukaryota</taxon>
        <taxon>Metazoa</taxon>
        <taxon>Spiralia</taxon>
        <taxon>Lophotrochozoa</taxon>
        <taxon>Platyhelminthes</taxon>
        <taxon>Monogenea</taxon>
        <taxon>Monopisthocotylea</taxon>
        <taxon>Dactylogyridea</taxon>
        <taxon>Ancyrocephalidae</taxon>
        <taxon>Cichlidogyrus</taxon>
    </lineage>
</organism>
<comment type="caution">
    <text evidence="1">The sequence shown here is derived from an EMBL/GenBank/DDBJ whole genome shotgun (WGS) entry which is preliminary data.</text>
</comment>
<evidence type="ECO:0000313" key="2">
    <source>
        <dbReference type="Proteomes" id="UP001626550"/>
    </source>
</evidence>
<dbReference type="AlphaFoldDB" id="A0ABD2QEK2"/>
<evidence type="ECO:0008006" key="3">
    <source>
        <dbReference type="Google" id="ProtNLM"/>
    </source>
</evidence>
<protein>
    <recommendedName>
        <fullName evidence="3">Zinc metalloproteinase</fullName>
    </recommendedName>
</protein>
<keyword evidence="2" id="KW-1185">Reference proteome</keyword>
<sequence length="457" mass="51284">MIDASSNNSFFTFEEVAQSDILPLNHVYPESRLFAINKTGASKSCQFKNIPIETCKFTDDLKIFRIYVLDFMDFNSCPSLDCKIGLAVRLVQLALFRTTKVETGTGLCFLSPSDNTEHLNVERLTIPMSANEAAAKSPEDLWSHVAKQLNIIFKDHCTKTKFLCFFAPFTHKGRSPKPVHLASGSLALFAFPNYRIWPTKLAQISETLSNVDCIHDSEDFSANRHTVWANYSTSLGTILHEIGHCLDLDHSHAGIMRRGGDDINLVLAFPVSGERCKNGCSVNAKGIPGISDWLTPRFVPLEQGPLHQINPNADPYNLWAVCYSAYHFGSCLWGRYNTDILAKHPWLYDFNHVSHSRQTLAAGFRFEGHILSSVLPLHVVQVRLQESTISNGNLTCSSNSVDPFVVWHQCFPDDQVVRQVNLKPLLPLPFLPCKVIVMDKIGTLLKRTLHQLNDLQS</sequence>
<dbReference type="Pfam" id="PF12044">
    <property type="entry name" value="Metallopep"/>
    <property type="match status" value="1"/>
</dbReference>
<dbReference type="PANTHER" id="PTHR21054:SF2">
    <property type="entry name" value="MIP04191P"/>
    <property type="match status" value="1"/>
</dbReference>
<dbReference type="InterPro" id="IPR053002">
    <property type="entry name" value="Metalloproteinase_M10B"/>
</dbReference>
<dbReference type="InterPro" id="IPR021917">
    <property type="entry name" value="Unchr_Zn-peptidase-like"/>
</dbReference>
<dbReference type="PANTHER" id="PTHR21054">
    <property type="entry name" value="ZINC METALLOPROTEINASE-RELATED"/>
    <property type="match status" value="1"/>
</dbReference>
<gene>
    <name evidence="1" type="ORF">Ciccas_003683</name>
</gene>
<accession>A0ABD2QEK2</accession>
<reference evidence="1 2" key="1">
    <citation type="submission" date="2024-11" db="EMBL/GenBank/DDBJ databases">
        <title>Adaptive evolution of stress response genes in parasites aligns with host niche diversity.</title>
        <authorList>
            <person name="Hahn C."/>
            <person name="Resl P."/>
        </authorList>
    </citation>
    <scope>NUCLEOTIDE SEQUENCE [LARGE SCALE GENOMIC DNA]</scope>
    <source>
        <strain evidence="1">EGGRZ-B1_66</strain>
        <tissue evidence="1">Body</tissue>
    </source>
</reference>
<dbReference type="Proteomes" id="UP001626550">
    <property type="component" value="Unassembled WGS sequence"/>
</dbReference>
<proteinExistence type="predicted"/>